<accession>K1Q4R5</accession>
<evidence type="ECO:0000313" key="2">
    <source>
        <dbReference type="EMBL" id="EKC23890.1"/>
    </source>
</evidence>
<gene>
    <name evidence="2" type="ORF">CGI_10009885</name>
</gene>
<feature type="region of interest" description="Disordered" evidence="1">
    <location>
        <begin position="1"/>
        <end position="102"/>
    </location>
</feature>
<dbReference type="AlphaFoldDB" id="K1Q4R5"/>
<feature type="region of interest" description="Disordered" evidence="1">
    <location>
        <begin position="120"/>
        <end position="144"/>
    </location>
</feature>
<feature type="compositionally biased region" description="Basic and acidic residues" evidence="1">
    <location>
        <begin position="13"/>
        <end position="23"/>
    </location>
</feature>
<sequence length="144" mass="15500">MVSRNSDSEEDCTSSRREWRNERTPMAPLWHECNAGAPTEQAGGDRGDPMAGAPVEPPSHHEEEEALMAAPEGPPLSYGACARRPSWQASDKKGDPYPAKSMEGGKLLAQVVQLHPETTSFAAGGDDRHSLPAPFPIVPRGRTS</sequence>
<dbReference type="EMBL" id="JH816492">
    <property type="protein sequence ID" value="EKC23890.1"/>
    <property type="molecule type" value="Genomic_DNA"/>
</dbReference>
<reference evidence="2" key="1">
    <citation type="journal article" date="2012" name="Nature">
        <title>The oyster genome reveals stress adaptation and complexity of shell formation.</title>
        <authorList>
            <person name="Zhang G."/>
            <person name="Fang X."/>
            <person name="Guo X."/>
            <person name="Li L."/>
            <person name="Luo R."/>
            <person name="Xu F."/>
            <person name="Yang P."/>
            <person name="Zhang L."/>
            <person name="Wang X."/>
            <person name="Qi H."/>
            <person name="Xiong Z."/>
            <person name="Que H."/>
            <person name="Xie Y."/>
            <person name="Holland P.W."/>
            <person name="Paps J."/>
            <person name="Zhu Y."/>
            <person name="Wu F."/>
            <person name="Chen Y."/>
            <person name="Wang J."/>
            <person name="Peng C."/>
            <person name="Meng J."/>
            <person name="Yang L."/>
            <person name="Liu J."/>
            <person name="Wen B."/>
            <person name="Zhang N."/>
            <person name="Huang Z."/>
            <person name="Zhu Q."/>
            <person name="Feng Y."/>
            <person name="Mount A."/>
            <person name="Hedgecock D."/>
            <person name="Xu Z."/>
            <person name="Liu Y."/>
            <person name="Domazet-Loso T."/>
            <person name="Du Y."/>
            <person name="Sun X."/>
            <person name="Zhang S."/>
            <person name="Liu B."/>
            <person name="Cheng P."/>
            <person name="Jiang X."/>
            <person name="Li J."/>
            <person name="Fan D."/>
            <person name="Wang W."/>
            <person name="Fu W."/>
            <person name="Wang T."/>
            <person name="Wang B."/>
            <person name="Zhang J."/>
            <person name="Peng Z."/>
            <person name="Li Y."/>
            <person name="Li N."/>
            <person name="Wang J."/>
            <person name="Chen M."/>
            <person name="He Y."/>
            <person name="Tan F."/>
            <person name="Song X."/>
            <person name="Zheng Q."/>
            <person name="Huang R."/>
            <person name="Yang H."/>
            <person name="Du X."/>
            <person name="Chen L."/>
            <person name="Yang M."/>
            <person name="Gaffney P.M."/>
            <person name="Wang S."/>
            <person name="Luo L."/>
            <person name="She Z."/>
            <person name="Ming Y."/>
            <person name="Huang W."/>
            <person name="Zhang S."/>
            <person name="Huang B."/>
            <person name="Zhang Y."/>
            <person name="Qu T."/>
            <person name="Ni P."/>
            <person name="Miao G."/>
            <person name="Wang J."/>
            <person name="Wang Q."/>
            <person name="Steinberg C.E."/>
            <person name="Wang H."/>
            <person name="Li N."/>
            <person name="Qian L."/>
            <person name="Zhang G."/>
            <person name="Li Y."/>
            <person name="Yang H."/>
            <person name="Liu X."/>
            <person name="Wang J."/>
            <person name="Yin Y."/>
            <person name="Wang J."/>
        </authorList>
    </citation>
    <scope>NUCLEOTIDE SEQUENCE [LARGE SCALE GENOMIC DNA]</scope>
    <source>
        <strain evidence="2">05x7-T-G4-1.051#20</strain>
    </source>
</reference>
<protein>
    <submittedName>
        <fullName evidence="2">Uncharacterized protein</fullName>
    </submittedName>
</protein>
<evidence type="ECO:0000256" key="1">
    <source>
        <dbReference type="SAM" id="MobiDB-lite"/>
    </source>
</evidence>
<dbReference type="HOGENOM" id="CLU_1798321_0_0_1"/>
<name>K1Q4R5_MAGGI</name>
<dbReference type="InParanoid" id="K1Q4R5"/>
<proteinExistence type="predicted"/>
<organism evidence="2">
    <name type="scientific">Magallana gigas</name>
    <name type="common">Pacific oyster</name>
    <name type="synonym">Crassostrea gigas</name>
    <dbReference type="NCBI Taxonomy" id="29159"/>
    <lineage>
        <taxon>Eukaryota</taxon>
        <taxon>Metazoa</taxon>
        <taxon>Spiralia</taxon>
        <taxon>Lophotrochozoa</taxon>
        <taxon>Mollusca</taxon>
        <taxon>Bivalvia</taxon>
        <taxon>Autobranchia</taxon>
        <taxon>Pteriomorphia</taxon>
        <taxon>Ostreida</taxon>
        <taxon>Ostreoidea</taxon>
        <taxon>Ostreidae</taxon>
        <taxon>Magallana</taxon>
    </lineage>
</organism>